<dbReference type="EMBL" id="JAAMPC010000015">
    <property type="protein sequence ID" value="KAG2258728.1"/>
    <property type="molecule type" value="Genomic_DNA"/>
</dbReference>
<proteinExistence type="predicted"/>
<comment type="caution">
    <text evidence="1">The sequence shown here is derived from an EMBL/GenBank/DDBJ whole genome shotgun (WGS) entry which is preliminary data.</text>
</comment>
<sequence>MAVDLNRRSSSRALLAVGIVGIYSHCDHPLRSASTIRRAPTASASAPPVPVSAVVLVLAVVSSPSCSQPPPSRRRNQPSPLALVEVFASSFVTTNLCYTTIVVKSSSRLQIGDLLHAIHRGSSSSPSPSSKRSVGRKS</sequence>
<keyword evidence="2" id="KW-1185">Reference proteome</keyword>
<protein>
    <submittedName>
        <fullName evidence="1">Uncharacterized protein</fullName>
    </submittedName>
</protein>
<name>A0A8X7PX36_BRACI</name>
<dbReference type="AlphaFoldDB" id="A0A8X7PX36"/>
<gene>
    <name evidence="1" type="ORF">Bca52824_078022</name>
</gene>
<evidence type="ECO:0000313" key="2">
    <source>
        <dbReference type="Proteomes" id="UP000886595"/>
    </source>
</evidence>
<accession>A0A8X7PX36</accession>
<organism evidence="1 2">
    <name type="scientific">Brassica carinata</name>
    <name type="common">Ethiopian mustard</name>
    <name type="synonym">Abyssinian cabbage</name>
    <dbReference type="NCBI Taxonomy" id="52824"/>
    <lineage>
        <taxon>Eukaryota</taxon>
        <taxon>Viridiplantae</taxon>
        <taxon>Streptophyta</taxon>
        <taxon>Embryophyta</taxon>
        <taxon>Tracheophyta</taxon>
        <taxon>Spermatophyta</taxon>
        <taxon>Magnoliopsida</taxon>
        <taxon>eudicotyledons</taxon>
        <taxon>Gunneridae</taxon>
        <taxon>Pentapetalae</taxon>
        <taxon>rosids</taxon>
        <taxon>malvids</taxon>
        <taxon>Brassicales</taxon>
        <taxon>Brassicaceae</taxon>
        <taxon>Brassiceae</taxon>
        <taxon>Brassica</taxon>
    </lineage>
</organism>
<evidence type="ECO:0000313" key="1">
    <source>
        <dbReference type="EMBL" id="KAG2258728.1"/>
    </source>
</evidence>
<reference evidence="1 2" key="1">
    <citation type="submission" date="2020-02" db="EMBL/GenBank/DDBJ databases">
        <authorList>
            <person name="Ma Q."/>
            <person name="Huang Y."/>
            <person name="Song X."/>
            <person name="Pei D."/>
        </authorList>
    </citation>
    <scope>NUCLEOTIDE SEQUENCE [LARGE SCALE GENOMIC DNA]</scope>
    <source>
        <strain evidence="1">Sxm20200214</strain>
        <tissue evidence="1">Leaf</tissue>
    </source>
</reference>
<dbReference type="Proteomes" id="UP000886595">
    <property type="component" value="Unassembled WGS sequence"/>
</dbReference>